<accession>W0DYS2</accession>
<dbReference type="RefSeq" id="WP_025299405.1">
    <property type="nucleotide sequence ID" value="NZ_CP007030.1"/>
</dbReference>
<keyword evidence="1" id="KW-1133">Transmembrane helix</keyword>
<sequence>MSNLQNYFSTDWSAMTGHDWAGLIVTVVIFFGLAYAFWWALRPSKKKELEEQKFKVLDED</sequence>
<protein>
    <submittedName>
        <fullName evidence="2">Cbb3-type cytochrome oxidase component FixQ</fullName>
    </submittedName>
</protein>
<proteinExistence type="predicted"/>
<name>W0DYS2_9GAMM</name>
<dbReference type="InParanoid" id="W0DYS2"/>
<organism evidence="2 3">
    <name type="scientific">Thiomicrospira aerophila AL3</name>
    <dbReference type="NCBI Taxonomy" id="717772"/>
    <lineage>
        <taxon>Bacteria</taxon>
        <taxon>Pseudomonadati</taxon>
        <taxon>Pseudomonadota</taxon>
        <taxon>Gammaproteobacteria</taxon>
        <taxon>Thiotrichales</taxon>
        <taxon>Piscirickettsiaceae</taxon>
        <taxon>Thiomicrospira</taxon>
    </lineage>
</organism>
<dbReference type="eggNOG" id="ENOG50330IN">
    <property type="taxonomic scope" value="Bacteria"/>
</dbReference>
<dbReference type="Proteomes" id="UP000005380">
    <property type="component" value="Chromosome"/>
</dbReference>
<dbReference type="KEGG" id="tao:THIAE_09805"/>
<keyword evidence="3" id="KW-1185">Reference proteome</keyword>
<dbReference type="EMBL" id="CP007030">
    <property type="protein sequence ID" value="AHF02006.1"/>
    <property type="molecule type" value="Genomic_DNA"/>
</dbReference>
<evidence type="ECO:0000256" key="1">
    <source>
        <dbReference type="SAM" id="Phobius"/>
    </source>
</evidence>
<evidence type="ECO:0000313" key="2">
    <source>
        <dbReference type="EMBL" id="AHF02006.1"/>
    </source>
</evidence>
<feature type="transmembrane region" description="Helical" evidence="1">
    <location>
        <begin position="20"/>
        <end position="41"/>
    </location>
</feature>
<dbReference type="HOGENOM" id="CLU_201812_0_0_6"/>
<reference evidence="2 3" key="1">
    <citation type="submission" date="2013-12" db="EMBL/GenBank/DDBJ databases">
        <authorList>
            <consortium name="DOE Joint Genome Institute"/>
            <person name="Kappler U."/>
            <person name="Huntemann M."/>
            <person name="Han J."/>
            <person name="Chen A."/>
            <person name="Kyrpides N."/>
            <person name="Mavromatis K."/>
            <person name="Markowitz V."/>
            <person name="Palaniappan K."/>
            <person name="Ivanova N."/>
            <person name="Schaumberg A."/>
            <person name="Pati A."/>
            <person name="Liolios K."/>
            <person name="Nordberg H.P."/>
            <person name="Cantor M.N."/>
            <person name="Hua S.X."/>
            <person name="Woyke T."/>
        </authorList>
    </citation>
    <scope>NUCLEOTIDE SEQUENCE [LARGE SCALE GENOMIC DNA]</scope>
    <source>
        <strain evidence="3">AL2</strain>
    </source>
</reference>
<keyword evidence="1" id="KW-0812">Transmembrane</keyword>
<keyword evidence="1" id="KW-0472">Membrane</keyword>
<dbReference type="AlphaFoldDB" id="W0DYS2"/>
<evidence type="ECO:0000313" key="3">
    <source>
        <dbReference type="Proteomes" id="UP000005380"/>
    </source>
</evidence>
<dbReference type="STRING" id="717772.THIAE_09805"/>
<gene>
    <name evidence="2" type="ORF">THIAE_09805</name>
</gene>